<dbReference type="Proteomes" id="UP000048600">
    <property type="component" value="Unassembled WGS sequence"/>
</dbReference>
<dbReference type="Proteomes" id="UP000671119">
    <property type="component" value="Unassembled WGS sequence"/>
</dbReference>
<dbReference type="RefSeq" id="WP_003404365.1">
    <property type="nucleotide sequence ID" value="NZ_AP018033.1"/>
</dbReference>
<evidence type="ECO:0000313" key="7">
    <source>
        <dbReference type="Proteomes" id="UP000048948"/>
    </source>
</evidence>
<evidence type="ECO:0000313" key="3">
    <source>
        <dbReference type="EMBL" id="COW28968.1"/>
    </source>
</evidence>
<reference evidence="5 6" key="1">
    <citation type="submission" date="2015-03" db="EMBL/GenBank/DDBJ databases">
        <authorList>
            <consortium name="Pathogen Informatics"/>
        </authorList>
    </citation>
    <scope>NUCLEOTIDE SEQUENCE [LARGE SCALE GENOMIC DNA]</scope>
    <source>
        <strain evidence="1 7">Bir 172</strain>
        <strain evidence="2 5">G09801536</strain>
        <strain evidence="3 6">P00601463</strain>
    </source>
</reference>
<evidence type="ECO:0000313" key="2">
    <source>
        <dbReference type="EMBL" id="COU70819.1"/>
    </source>
</evidence>
<evidence type="ECO:0000313" key="1">
    <source>
        <dbReference type="EMBL" id="CKS63211.1"/>
    </source>
</evidence>
<reference evidence="4 8" key="2">
    <citation type="submission" date="2021-03" db="EMBL/GenBank/DDBJ databases">
        <title>Whole Genome Sequencing of Mycobacterium tuberculosis clinical isolates from Arunachal Pradesh, India.</title>
        <authorList>
            <person name="Singh S."/>
            <person name="Mudliar S.R."/>
            <person name="Kulsum U."/>
            <person name="Rufai S.B."/>
            <person name="Singh P.K."/>
            <person name="Umpo M."/>
            <person name="Nyori M."/>
        </authorList>
    </citation>
    <scope>NUCLEOTIDE SEQUENCE [LARGE SCALE GENOMIC DNA]</scope>
    <source>
        <strain evidence="4 8">OMICS/BPL/0142/20/SP</strain>
    </source>
</reference>
<dbReference type="EMBL" id="JAGIZI010000005">
    <property type="protein sequence ID" value="MBP0682430.1"/>
    <property type="molecule type" value="Genomic_DNA"/>
</dbReference>
<evidence type="ECO:0000313" key="8">
    <source>
        <dbReference type="Proteomes" id="UP000671119"/>
    </source>
</evidence>
<dbReference type="EMBL" id="CNGE01000384">
    <property type="protein sequence ID" value="CKS63211.1"/>
    <property type="molecule type" value="Genomic_DNA"/>
</dbReference>
<dbReference type="Proteomes" id="UP000045842">
    <property type="component" value="Unassembled WGS sequence"/>
</dbReference>
<evidence type="ECO:0000313" key="4">
    <source>
        <dbReference type="EMBL" id="MBP0682430.1"/>
    </source>
</evidence>
<name>A0A045IQB4_MYCTX</name>
<sequence>MSDSPDYDPVLLAWVTPIVTALADVVPAEQLMLVGAQCRDLLHWRFCRGVPPRATNDTDIAGTLNNWDHFEAIRATFRALGSTGHRFLIADRAVDALPFGEVESPTGTTRHPPGNQLMNVHGCTDAYLRADVLPLPGGLTVHLPQPPNYAVLKLHAWLDRSADHDYKDGPDLALVVHWYAGDLDRLYAKPDQWALRRHDFDLRTAAAALLGHDMRASVSAPEAAVLATRATQADHDLLAQHFAVGRPGWPTTTASRRPLVEALLDQLTPGS</sequence>
<evidence type="ECO:0000313" key="5">
    <source>
        <dbReference type="Proteomes" id="UP000045842"/>
    </source>
</evidence>
<dbReference type="PIRSF" id="PIRSF021525">
    <property type="entry name" value="UCP021525"/>
    <property type="match status" value="1"/>
</dbReference>
<dbReference type="InterPro" id="IPR014513">
    <property type="entry name" value="UCP021525"/>
</dbReference>
<accession>A0A045IQB4</accession>
<dbReference type="EMBL" id="CSAD01000012">
    <property type="protein sequence ID" value="COU70819.1"/>
    <property type="molecule type" value="Genomic_DNA"/>
</dbReference>
<dbReference type="OMA" id="GEIAWPP"/>
<dbReference type="GeneID" id="45424802"/>
<evidence type="ECO:0000313" key="6">
    <source>
        <dbReference type="Proteomes" id="UP000048600"/>
    </source>
</evidence>
<evidence type="ECO:0008006" key="9">
    <source>
        <dbReference type="Google" id="ProtNLM"/>
    </source>
</evidence>
<protein>
    <recommendedName>
        <fullName evidence="9">Nucleotidyltransferase</fullName>
    </recommendedName>
</protein>
<dbReference type="AlphaFoldDB" id="A0A045IQB4"/>
<proteinExistence type="predicted"/>
<dbReference type="EMBL" id="CHKL01000216">
    <property type="protein sequence ID" value="COW28968.1"/>
    <property type="molecule type" value="Genomic_DNA"/>
</dbReference>
<organism evidence="3 6">
    <name type="scientific">Mycobacterium tuberculosis</name>
    <dbReference type="NCBI Taxonomy" id="1773"/>
    <lineage>
        <taxon>Bacteria</taxon>
        <taxon>Bacillati</taxon>
        <taxon>Actinomycetota</taxon>
        <taxon>Actinomycetes</taxon>
        <taxon>Mycobacteriales</taxon>
        <taxon>Mycobacteriaceae</taxon>
        <taxon>Mycobacterium</taxon>
        <taxon>Mycobacterium tuberculosis complex</taxon>
    </lineage>
</organism>
<gene>
    <name evidence="2" type="ORF">ERS007679_00204</name>
    <name evidence="3" type="ORF">ERS007741_02086</name>
    <name evidence="1" type="ORF">ERS027646_02202</name>
    <name evidence="4" type="ORF">J8J21_04720</name>
</gene>
<dbReference type="Proteomes" id="UP000048948">
    <property type="component" value="Unassembled WGS sequence"/>
</dbReference>